<gene>
    <name evidence="1" type="ORF">NDU88_005335</name>
</gene>
<dbReference type="Proteomes" id="UP001066276">
    <property type="component" value="Chromosome 12"/>
</dbReference>
<sequence length="66" mass="7321">MVDRPSAPSLPVSVQDELLFSGAWTSLAFFKTNWNSLRIPIGEQSLNIGKESKRTARKSGEEVKKS</sequence>
<reference evidence="1" key="1">
    <citation type="journal article" date="2022" name="bioRxiv">
        <title>Sequencing and chromosome-scale assembly of the giantPleurodeles waltlgenome.</title>
        <authorList>
            <person name="Brown T."/>
            <person name="Elewa A."/>
            <person name="Iarovenko S."/>
            <person name="Subramanian E."/>
            <person name="Araus A.J."/>
            <person name="Petzold A."/>
            <person name="Susuki M."/>
            <person name="Suzuki K.-i.T."/>
            <person name="Hayashi T."/>
            <person name="Toyoda A."/>
            <person name="Oliveira C."/>
            <person name="Osipova E."/>
            <person name="Leigh N.D."/>
            <person name="Simon A."/>
            <person name="Yun M.H."/>
        </authorList>
    </citation>
    <scope>NUCLEOTIDE SEQUENCE</scope>
    <source>
        <strain evidence="1">20211129_DDA</strain>
        <tissue evidence="1">Liver</tissue>
    </source>
</reference>
<evidence type="ECO:0000313" key="1">
    <source>
        <dbReference type="EMBL" id="KAJ1085202.1"/>
    </source>
</evidence>
<name>A0AAV7L4A6_PLEWA</name>
<proteinExistence type="predicted"/>
<organism evidence="1 2">
    <name type="scientific">Pleurodeles waltl</name>
    <name type="common">Iberian ribbed newt</name>
    <dbReference type="NCBI Taxonomy" id="8319"/>
    <lineage>
        <taxon>Eukaryota</taxon>
        <taxon>Metazoa</taxon>
        <taxon>Chordata</taxon>
        <taxon>Craniata</taxon>
        <taxon>Vertebrata</taxon>
        <taxon>Euteleostomi</taxon>
        <taxon>Amphibia</taxon>
        <taxon>Batrachia</taxon>
        <taxon>Caudata</taxon>
        <taxon>Salamandroidea</taxon>
        <taxon>Salamandridae</taxon>
        <taxon>Pleurodelinae</taxon>
        <taxon>Pleurodeles</taxon>
    </lineage>
</organism>
<accession>A0AAV7L4A6</accession>
<keyword evidence="2" id="KW-1185">Reference proteome</keyword>
<protein>
    <submittedName>
        <fullName evidence="1">Uncharacterized protein</fullName>
    </submittedName>
</protein>
<evidence type="ECO:0000313" key="2">
    <source>
        <dbReference type="Proteomes" id="UP001066276"/>
    </source>
</evidence>
<comment type="caution">
    <text evidence="1">The sequence shown here is derived from an EMBL/GenBank/DDBJ whole genome shotgun (WGS) entry which is preliminary data.</text>
</comment>
<dbReference type="EMBL" id="JANPWB010000016">
    <property type="protein sequence ID" value="KAJ1085202.1"/>
    <property type="molecule type" value="Genomic_DNA"/>
</dbReference>
<dbReference type="AlphaFoldDB" id="A0AAV7L4A6"/>